<dbReference type="GO" id="GO:0097367">
    <property type="term" value="F:carbohydrate derivative binding"/>
    <property type="evidence" value="ECO:0007669"/>
    <property type="project" value="InterPro"/>
</dbReference>
<dbReference type="EMBL" id="FOCF01000002">
    <property type="protein sequence ID" value="SEM75238.1"/>
    <property type="molecule type" value="Genomic_DNA"/>
</dbReference>
<dbReference type="Proteomes" id="UP000199206">
    <property type="component" value="Unassembled WGS sequence"/>
</dbReference>
<keyword evidence="1" id="KW-0808">Transferase</keyword>
<dbReference type="Gene3D" id="3.40.50.10490">
    <property type="entry name" value="Glucose-6-phosphate isomerase like protein, domain 1"/>
    <property type="match status" value="2"/>
</dbReference>
<dbReference type="STRING" id="1166340.SAMN05192583_1102"/>
<evidence type="ECO:0000313" key="5">
    <source>
        <dbReference type="Proteomes" id="UP000199206"/>
    </source>
</evidence>
<reference evidence="5" key="1">
    <citation type="submission" date="2016-10" db="EMBL/GenBank/DDBJ databases">
        <authorList>
            <person name="Varghese N."/>
            <person name="Submissions S."/>
        </authorList>
    </citation>
    <scope>NUCLEOTIDE SEQUENCE [LARGE SCALE GENOMIC DNA]</scope>
    <source>
        <strain evidence="5">S6-262</strain>
    </source>
</reference>
<proteinExistence type="predicted"/>
<organism evidence="4 5">
    <name type="scientific">Sphingomonas gellani</name>
    <dbReference type="NCBI Taxonomy" id="1166340"/>
    <lineage>
        <taxon>Bacteria</taxon>
        <taxon>Pseudomonadati</taxon>
        <taxon>Pseudomonadota</taxon>
        <taxon>Alphaproteobacteria</taxon>
        <taxon>Sphingomonadales</taxon>
        <taxon>Sphingomonadaceae</taxon>
        <taxon>Sphingomonas</taxon>
    </lineage>
</organism>
<dbReference type="SUPFAM" id="SSF53697">
    <property type="entry name" value="SIS domain"/>
    <property type="match status" value="1"/>
</dbReference>
<keyword evidence="5" id="KW-1185">Reference proteome</keyword>
<accession>A0A1H8AZL3</accession>
<dbReference type="Pfam" id="PF01380">
    <property type="entry name" value="SIS"/>
    <property type="match status" value="2"/>
</dbReference>
<dbReference type="CDD" id="cd05009">
    <property type="entry name" value="SIS_GlmS_GlmD_2"/>
    <property type="match status" value="1"/>
</dbReference>
<sequence length="344" mass="35497">MSPEADVRESTLMLREAGEGGDAVTRFLSANADAIGALAMHLRTHPPAAVVTCARGSSDHAATYAKYMIETFLGIPTSSAALSVASIFDAPVSGGGNLCIAISQSGRSPDLLATVEAQHVAGATVIALVNDETSPLAGMADHVLPLSAGPERSVAATKSYITALAGIAALVAAWSDDADLRGGLQALPAQLKQAFAIDWSTALPIFEADRSLFVIGRGYGLAIAQEAALKMKETCGLHAEAFSSAEVRHGPMTIVGPGFPVLAFATSDEAGDDVRSIVSQFAERGASTALVAAHDGTLAALDAHPALQPVLMIQSFYRFANALSLARGMNPDLPPHLNKVTSTR</sequence>
<dbReference type="PANTHER" id="PTHR10937:SF8">
    <property type="entry name" value="AMINOTRANSFERASE-RELATED"/>
    <property type="match status" value="1"/>
</dbReference>
<dbReference type="PANTHER" id="PTHR10937">
    <property type="entry name" value="GLUCOSAMINE--FRUCTOSE-6-PHOSPHATE AMINOTRANSFERASE, ISOMERIZING"/>
    <property type="match status" value="1"/>
</dbReference>
<feature type="domain" description="SIS" evidence="3">
    <location>
        <begin position="202"/>
        <end position="334"/>
    </location>
</feature>
<dbReference type="InterPro" id="IPR035466">
    <property type="entry name" value="GlmS/AgaS_SIS"/>
</dbReference>
<dbReference type="AlphaFoldDB" id="A0A1H8AZL3"/>
<dbReference type="GO" id="GO:1901135">
    <property type="term" value="P:carbohydrate derivative metabolic process"/>
    <property type="evidence" value="ECO:0007669"/>
    <property type="project" value="InterPro"/>
</dbReference>
<keyword evidence="1" id="KW-0032">Aminotransferase</keyword>
<dbReference type="InterPro" id="IPR001347">
    <property type="entry name" value="SIS_dom"/>
</dbReference>
<dbReference type="RefSeq" id="WP_244501403.1">
    <property type="nucleotide sequence ID" value="NZ_FOCF01000002.1"/>
</dbReference>
<dbReference type="GO" id="GO:0008483">
    <property type="term" value="F:transaminase activity"/>
    <property type="evidence" value="ECO:0007669"/>
    <property type="project" value="UniProtKB-KW"/>
</dbReference>
<dbReference type="PROSITE" id="PS51464">
    <property type="entry name" value="SIS"/>
    <property type="match status" value="2"/>
</dbReference>
<dbReference type="InterPro" id="IPR035490">
    <property type="entry name" value="GlmS/FrlB_SIS"/>
</dbReference>
<dbReference type="CDD" id="cd05008">
    <property type="entry name" value="SIS_GlmS_GlmD_1"/>
    <property type="match status" value="1"/>
</dbReference>
<gene>
    <name evidence="4" type="ORF">SAMN05192583_1102</name>
</gene>
<evidence type="ECO:0000259" key="3">
    <source>
        <dbReference type="PROSITE" id="PS51464"/>
    </source>
</evidence>
<protein>
    <submittedName>
        <fullName evidence="4">Glutamine--fructose-6-phosphate transaminase</fullName>
    </submittedName>
</protein>
<evidence type="ECO:0000256" key="2">
    <source>
        <dbReference type="ARBA" id="ARBA00022737"/>
    </source>
</evidence>
<keyword evidence="2" id="KW-0677">Repeat</keyword>
<dbReference type="InterPro" id="IPR046348">
    <property type="entry name" value="SIS_dom_sf"/>
</dbReference>
<name>A0A1H8AZL3_9SPHN</name>
<evidence type="ECO:0000313" key="4">
    <source>
        <dbReference type="EMBL" id="SEM75238.1"/>
    </source>
</evidence>
<feature type="domain" description="SIS" evidence="3">
    <location>
        <begin position="38"/>
        <end position="188"/>
    </location>
</feature>
<evidence type="ECO:0000256" key="1">
    <source>
        <dbReference type="ARBA" id="ARBA00022576"/>
    </source>
</evidence>